<dbReference type="Pfam" id="PF12697">
    <property type="entry name" value="Abhydrolase_6"/>
    <property type="match status" value="1"/>
</dbReference>
<dbReference type="InterPro" id="IPR050266">
    <property type="entry name" value="AB_hydrolase_sf"/>
</dbReference>
<feature type="domain" description="AB hydrolase-1" evidence="1">
    <location>
        <begin position="81"/>
        <end position="324"/>
    </location>
</feature>
<accession>A0A1G4KF31</accession>
<evidence type="ECO:0000313" key="3">
    <source>
        <dbReference type="Proteomes" id="UP000191144"/>
    </source>
</evidence>
<dbReference type="SUPFAM" id="SSF53474">
    <property type="entry name" value="alpha/beta-Hydrolases"/>
    <property type="match status" value="1"/>
</dbReference>
<dbReference type="EMBL" id="LT598480">
    <property type="protein sequence ID" value="SCV03156.1"/>
    <property type="molecule type" value="Genomic_DNA"/>
</dbReference>
<dbReference type="GO" id="GO:0047372">
    <property type="term" value="F:monoacylglycerol lipase activity"/>
    <property type="evidence" value="ECO:0007669"/>
    <property type="project" value="TreeGrafter"/>
</dbReference>
<sequence length="336" mass="38488">MDRKRLASDACKLLKPMSRFSTDEIVLKYAELGDLNRQILRNPRDFTNEFWVKFEKYGYVEEKRLRVCQNLTEQHGNGPVFVFIHGLGGNMTQFEPLLRLLAELNEGFLALDLPGFGYSDEMTEYDIATVAGIVEKTVQIHTQRKKLVLVGHSLGCHIVMHFISEFASNYDIRDAVFLSPAAPDLPQLKSLMASIGLWVLAKVPVLFDWYRTYFDQKKGLESSGIKKFHHKSDTYRKLWQFFYNVQIKSRSIIQYLRGWTPINWSSDTVAGLASAVVITGKLDPITPLSTAKSFYAALDPVRRKDFIEIEECSHNICFDSPNQIVSHFLDVIDRHG</sequence>
<name>A0A1G4KF31_9SACH</name>
<dbReference type="AlphaFoldDB" id="A0A1G4KF31"/>
<dbReference type="InterPro" id="IPR029058">
    <property type="entry name" value="AB_hydrolase_fold"/>
</dbReference>
<keyword evidence="3" id="KW-1185">Reference proteome</keyword>
<dbReference type="Gene3D" id="3.40.50.1820">
    <property type="entry name" value="alpha/beta hydrolase"/>
    <property type="match status" value="1"/>
</dbReference>
<evidence type="ECO:0000313" key="2">
    <source>
        <dbReference type="EMBL" id="SCV03156.1"/>
    </source>
</evidence>
<dbReference type="GO" id="GO:0016020">
    <property type="term" value="C:membrane"/>
    <property type="evidence" value="ECO:0007669"/>
    <property type="project" value="TreeGrafter"/>
</dbReference>
<dbReference type="InterPro" id="IPR000073">
    <property type="entry name" value="AB_hydrolase_1"/>
</dbReference>
<dbReference type="PANTHER" id="PTHR43798:SF5">
    <property type="entry name" value="MONOACYLGLYCEROL LIPASE ABHD6"/>
    <property type="match status" value="1"/>
</dbReference>
<organism evidence="2 3">
    <name type="scientific">Lachancea meyersii CBS 8951</name>
    <dbReference type="NCBI Taxonomy" id="1266667"/>
    <lineage>
        <taxon>Eukaryota</taxon>
        <taxon>Fungi</taxon>
        <taxon>Dikarya</taxon>
        <taxon>Ascomycota</taxon>
        <taxon>Saccharomycotina</taxon>
        <taxon>Saccharomycetes</taxon>
        <taxon>Saccharomycetales</taxon>
        <taxon>Saccharomycetaceae</taxon>
        <taxon>Lachancea</taxon>
    </lineage>
</organism>
<evidence type="ECO:0000259" key="1">
    <source>
        <dbReference type="Pfam" id="PF12697"/>
    </source>
</evidence>
<gene>
    <name evidence="2" type="ORF">LAME_0H08152G</name>
</gene>
<dbReference type="OrthoDB" id="428974at2759"/>
<dbReference type="Proteomes" id="UP000191144">
    <property type="component" value="Chromosome H"/>
</dbReference>
<proteinExistence type="predicted"/>
<dbReference type="GO" id="GO:0046464">
    <property type="term" value="P:acylglycerol catabolic process"/>
    <property type="evidence" value="ECO:0007669"/>
    <property type="project" value="TreeGrafter"/>
</dbReference>
<reference evidence="3" key="1">
    <citation type="submission" date="2016-03" db="EMBL/GenBank/DDBJ databases">
        <authorList>
            <person name="Devillers Hugo."/>
        </authorList>
    </citation>
    <scope>NUCLEOTIDE SEQUENCE [LARGE SCALE GENOMIC DNA]</scope>
</reference>
<protein>
    <submittedName>
        <fullName evidence="2">LAME_0H08152g1_1</fullName>
    </submittedName>
</protein>
<dbReference type="PRINTS" id="PR00111">
    <property type="entry name" value="ABHYDROLASE"/>
</dbReference>
<dbReference type="PANTHER" id="PTHR43798">
    <property type="entry name" value="MONOACYLGLYCEROL LIPASE"/>
    <property type="match status" value="1"/>
</dbReference>